<dbReference type="EMBL" id="BAED01000006">
    <property type="protein sequence ID" value="GAB03797.1"/>
    <property type="molecule type" value="Genomic_DNA"/>
</dbReference>
<feature type="region of interest" description="Disordered" evidence="1">
    <location>
        <begin position="1"/>
        <end position="66"/>
    </location>
</feature>
<dbReference type="AlphaFoldDB" id="G7GJM2"/>
<dbReference type="Proteomes" id="UP000006023">
    <property type="component" value="Unassembled WGS sequence"/>
</dbReference>
<sequence length="127" mass="12711">MREPGGTAPPPIVRAADVPGTADVVDVPDVVPSGATPRGDSTDRGPPVVIGTDPDRGTEPGDPGVPVGVFNPGNDSGDDRFRLRFPGPAGVGPEVFGPEPFGAFVVGTVVSRVGVTVGSSRLLSTVS</sequence>
<reference evidence="2 3" key="1">
    <citation type="submission" date="2011-11" db="EMBL/GenBank/DDBJ databases">
        <title>Whole genome shotgun sequence of Gordonia amarae NBRC 15530.</title>
        <authorList>
            <person name="Takarada H."/>
            <person name="Hosoyama A."/>
            <person name="Tsuchikane K."/>
            <person name="Katsumata H."/>
            <person name="Yamazaki S."/>
            <person name="Fujita N."/>
        </authorList>
    </citation>
    <scope>NUCLEOTIDE SEQUENCE [LARGE SCALE GENOMIC DNA]</scope>
    <source>
        <strain evidence="2 3">NBRC 15530</strain>
    </source>
</reference>
<evidence type="ECO:0000313" key="3">
    <source>
        <dbReference type="Proteomes" id="UP000006023"/>
    </source>
</evidence>
<evidence type="ECO:0000256" key="1">
    <source>
        <dbReference type="SAM" id="MobiDB-lite"/>
    </source>
</evidence>
<organism evidence="2 3">
    <name type="scientific">Gordonia amarae NBRC 15530</name>
    <dbReference type="NCBI Taxonomy" id="1075090"/>
    <lineage>
        <taxon>Bacteria</taxon>
        <taxon>Bacillati</taxon>
        <taxon>Actinomycetota</taxon>
        <taxon>Actinomycetes</taxon>
        <taxon>Mycobacteriales</taxon>
        <taxon>Gordoniaceae</taxon>
        <taxon>Gordonia</taxon>
    </lineage>
</organism>
<protein>
    <submittedName>
        <fullName evidence="2">Uncharacterized protein</fullName>
    </submittedName>
</protein>
<name>G7GJM2_9ACTN</name>
<keyword evidence="3" id="KW-1185">Reference proteome</keyword>
<gene>
    <name evidence="2" type="ORF">GOAMR_06_00030</name>
</gene>
<dbReference type="RefSeq" id="WP_005181991.1">
    <property type="nucleotide sequence ID" value="NZ_BAED01000006.1"/>
</dbReference>
<feature type="compositionally biased region" description="Low complexity" evidence="1">
    <location>
        <begin position="15"/>
        <end position="32"/>
    </location>
</feature>
<comment type="caution">
    <text evidence="2">The sequence shown here is derived from an EMBL/GenBank/DDBJ whole genome shotgun (WGS) entry which is preliminary data.</text>
</comment>
<evidence type="ECO:0000313" key="2">
    <source>
        <dbReference type="EMBL" id="GAB03797.1"/>
    </source>
</evidence>
<accession>G7GJM2</accession>
<proteinExistence type="predicted"/>